<evidence type="ECO:0000313" key="3">
    <source>
        <dbReference type="Proteomes" id="UP000245839"/>
    </source>
</evidence>
<reference evidence="2 4" key="1">
    <citation type="submission" date="2016-10" db="EMBL/GenBank/DDBJ databases">
        <authorList>
            <person name="Cai Z."/>
        </authorList>
    </citation>
    <scope>NUCLEOTIDE SEQUENCE [LARGE SCALE GENOMIC DNA]</scope>
    <source>
        <strain evidence="2 4">DSM 25227</strain>
    </source>
</reference>
<keyword evidence="3" id="KW-1185">Reference proteome</keyword>
<dbReference type="EMBL" id="UETC01000018">
    <property type="protein sequence ID" value="SSA51279.1"/>
    <property type="molecule type" value="Genomic_DNA"/>
</dbReference>
<reference evidence="1 3" key="2">
    <citation type="submission" date="2018-03" db="EMBL/GenBank/DDBJ databases">
        <title>Genomic Encyclopedia of Archaeal and Bacterial Type Strains, Phase II (KMG-II): from individual species to whole genera.</title>
        <authorList>
            <person name="Goeker M."/>
        </authorList>
    </citation>
    <scope>NUCLEOTIDE SEQUENCE [LARGE SCALE GENOMIC DNA]</scope>
    <source>
        <strain evidence="1 3">DSM 25227</strain>
    </source>
</reference>
<organism evidence="2 4">
    <name type="scientific">Jannaschia seohaensis</name>
    <dbReference type="NCBI Taxonomy" id="475081"/>
    <lineage>
        <taxon>Bacteria</taxon>
        <taxon>Pseudomonadati</taxon>
        <taxon>Pseudomonadota</taxon>
        <taxon>Alphaproteobacteria</taxon>
        <taxon>Rhodobacterales</taxon>
        <taxon>Roseobacteraceae</taxon>
        <taxon>Jannaschia</taxon>
    </lineage>
</organism>
<dbReference type="Proteomes" id="UP000245839">
    <property type="component" value="Unassembled WGS sequence"/>
</dbReference>
<dbReference type="AlphaFoldDB" id="A0A2Y9BAJ9"/>
<dbReference type="Proteomes" id="UP000251571">
    <property type="component" value="Unassembled WGS sequence"/>
</dbReference>
<proteinExistence type="predicted"/>
<gene>
    <name evidence="1" type="ORF">BCF38_11830</name>
    <name evidence="2" type="ORF">SAMN05421539_11830</name>
</gene>
<evidence type="ECO:0000313" key="2">
    <source>
        <dbReference type="EMBL" id="SSA51279.1"/>
    </source>
</evidence>
<sequence length="63" mass="6884">MGRWDFRDTCDTCDMGGLSRQSQVSQRGALLELELPRLHGQVSGLAGVVVTGLVTWNVSPRLL</sequence>
<accession>A0A2Y9BAJ9</accession>
<evidence type="ECO:0000313" key="1">
    <source>
        <dbReference type="EMBL" id="PWJ11763.1"/>
    </source>
</evidence>
<name>A0A2Y9BAJ9_9RHOB</name>
<protein>
    <submittedName>
        <fullName evidence="2">Uncharacterized protein</fullName>
    </submittedName>
</protein>
<dbReference type="EMBL" id="QGDJ01000018">
    <property type="protein sequence ID" value="PWJ11763.1"/>
    <property type="molecule type" value="Genomic_DNA"/>
</dbReference>
<evidence type="ECO:0000313" key="4">
    <source>
        <dbReference type="Proteomes" id="UP000251571"/>
    </source>
</evidence>